<organism evidence="3 4">
    <name type="scientific">Streptomyces jumonjinensis</name>
    <dbReference type="NCBI Taxonomy" id="1945"/>
    <lineage>
        <taxon>Bacteria</taxon>
        <taxon>Bacillati</taxon>
        <taxon>Actinomycetota</taxon>
        <taxon>Actinomycetes</taxon>
        <taxon>Kitasatosporales</taxon>
        <taxon>Streptomycetaceae</taxon>
        <taxon>Streptomyces</taxon>
    </lineage>
</organism>
<feature type="signal peptide" evidence="2">
    <location>
        <begin position="1"/>
        <end position="35"/>
    </location>
</feature>
<proteinExistence type="inferred from homology"/>
<evidence type="ECO:0000313" key="3">
    <source>
        <dbReference type="EMBL" id="MQT04405.1"/>
    </source>
</evidence>
<dbReference type="SUPFAM" id="SSF82171">
    <property type="entry name" value="DPP6 N-terminal domain-like"/>
    <property type="match status" value="1"/>
</dbReference>
<dbReference type="PANTHER" id="PTHR36842">
    <property type="entry name" value="PROTEIN TOLB HOMOLOG"/>
    <property type="match status" value="1"/>
</dbReference>
<keyword evidence="2" id="KW-0732">Signal</keyword>
<name>A0A646KQ98_STRJU</name>
<dbReference type="EMBL" id="VCLA01000191">
    <property type="protein sequence ID" value="MQT04405.1"/>
    <property type="molecule type" value="Genomic_DNA"/>
</dbReference>
<accession>A0A646KQ98</accession>
<dbReference type="Gene3D" id="2.120.10.30">
    <property type="entry name" value="TolB, C-terminal domain"/>
    <property type="match status" value="2"/>
</dbReference>
<keyword evidence="4" id="KW-1185">Reference proteome</keyword>
<feature type="chain" id="PRO_5025017601" description="WD40 repeat domain-containing protein" evidence="2">
    <location>
        <begin position="36"/>
        <end position="367"/>
    </location>
</feature>
<comment type="caution">
    <text evidence="3">The sequence shown here is derived from an EMBL/GenBank/DDBJ whole genome shotgun (WGS) entry which is preliminary data.</text>
</comment>
<evidence type="ECO:0000256" key="2">
    <source>
        <dbReference type="SAM" id="SignalP"/>
    </source>
</evidence>
<comment type="similarity">
    <text evidence="1">Belongs to the TolB family.</text>
</comment>
<reference evidence="3 4" key="1">
    <citation type="submission" date="2019-05" db="EMBL/GenBank/DDBJ databases">
        <title>Comparative genomics and metabolomics analyses of clavulanic acid producing Streptomyces species provides insight into specialized metabolism and evolution of beta-lactam biosynthetic gene clusters.</title>
        <authorList>
            <person name="Moore M.A."/>
            <person name="Cruz-Morales P."/>
            <person name="Barona Gomez F."/>
            <person name="Kapil T."/>
        </authorList>
    </citation>
    <scope>NUCLEOTIDE SEQUENCE [LARGE SCALE GENOMIC DNA]</scope>
    <source>
        <strain evidence="3 4">NRRL 5741</strain>
    </source>
</reference>
<dbReference type="InterPro" id="IPR011042">
    <property type="entry name" value="6-blade_b-propeller_TolB-like"/>
</dbReference>
<dbReference type="Proteomes" id="UP000419138">
    <property type="component" value="Unassembled WGS sequence"/>
</dbReference>
<gene>
    <name evidence="3" type="ORF">FF041_30875</name>
</gene>
<evidence type="ECO:0000313" key="4">
    <source>
        <dbReference type="Proteomes" id="UP000419138"/>
    </source>
</evidence>
<dbReference type="AlphaFoldDB" id="A0A646KQ98"/>
<sequence>MRSNTSRGTTRRGQAALSAAVVCAITAVLPGAASAEPADAGGVRQTGVERVSVAADGTQANDDSSDASITPAGHRIVFLSYANNLSPGDTGRSEEVFVRELATGQNRQFDGYPLAPPMLSSDGQVLAYLGPRFNNMALYQYHLSMGWSTAYTCSLRSCEASMGANDRHQAFSVSFRHPETNQRIEVRDPDTGGLQTIDVIHNTASSRPSISNDGTRLAYQDGGERDVFLWDWADNTAAGPIEGPGKAAELVQLSDDGSKVVYRSGPDTYVHDTASGTALPVPGVRGVAIDPTGRYLLHTPSGTTGPAPLTLRDLETGTDETVTDRPASAGIDAVSTGGRHVVFESAAEDIVPGDTNGKTDIFLRTLR</sequence>
<dbReference type="InterPro" id="IPR011659">
    <property type="entry name" value="WD40"/>
</dbReference>
<dbReference type="RefSeq" id="WP_153525785.1">
    <property type="nucleotide sequence ID" value="NZ_JBEPDZ010000046.1"/>
</dbReference>
<evidence type="ECO:0000256" key="1">
    <source>
        <dbReference type="ARBA" id="ARBA00009820"/>
    </source>
</evidence>
<protein>
    <recommendedName>
        <fullName evidence="5">WD40 repeat domain-containing protein</fullName>
    </recommendedName>
</protein>
<dbReference type="OrthoDB" id="39703at2"/>
<dbReference type="Pfam" id="PF07676">
    <property type="entry name" value="PD40"/>
    <property type="match status" value="1"/>
</dbReference>
<evidence type="ECO:0008006" key="5">
    <source>
        <dbReference type="Google" id="ProtNLM"/>
    </source>
</evidence>